<dbReference type="EMBL" id="CP001778">
    <property type="protein sequence ID" value="ADD42346.1"/>
    <property type="molecule type" value="Genomic_DNA"/>
</dbReference>
<name>D3Q775_STANL</name>
<feature type="domain" description="Methylguanine DNA methyltransferase ribonuclease-like" evidence="17">
    <location>
        <begin position="7"/>
        <end position="66"/>
    </location>
</feature>
<dbReference type="SUPFAM" id="SSF46767">
    <property type="entry name" value="Methylated DNA-protein cysteine methyltransferase, C-terminal domain"/>
    <property type="match status" value="1"/>
</dbReference>
<evidence type="ECO:0000256" key="7">
    <source>
        <dbReference type="ARBA" id="ARBA00022553"/>
    </source>
</evidence>
<evidence type="ECO:0000256" key="13">
    <source>
        <dbReference type="ARBA" id="ARBA00023125"/>
    </source>
</evidence>
<reference evidence="18 19" key="1">
    <citation type="journal article" date="2009" name="Stand. Genomic Sci.">
        <title>Complete genome sequence of Stackebrandtia nassauensis type strain (LLR-40K-21).</title>
        <authorList>
            <person name="Munk C."/>
            <person name="Lapidus A."/>
            <person name="Copeland A."/>
            <person name="Jando M."/>
            <person name="Mayilraj S."/>
            <person name="Glavina Del Rio T."/>
            <person name="Nolan M."/>
            <person name="Chen F."/>
            <person name="Lucas S."/>
            <person name="Tice H."/>
            <person name="Cheng J.F."/>
            <person name="Han C."/>
            <person name="Detter J.C."/>
            <person name="Bruce D."/>
            <person name="Goodwin L."/>
            <person name="Chain P."/>
            <person name="Pitluck S."/>
            <person name="Goker M."/>
            <person name="Ovchinikova G."/>
            <person name="Pati A."/>
            <person name="Ivanova N."/>
            <person name="Mavromatis K."/>
            <person name="Chen A."/>
            <person name="Palaniappan K."/>
            <person name="Land M."/>
            <person name="Hauser L."/>
            <person name="Chang Y.J."/>
            <person name="Jeffries C.D."/>
            <person name="Bristow J."/>
            <person name="Eisen J.A."/>
            <person name="Markowitz V."/>
            <person name="Hugenholtz P."/>
            <person name="Kyrpides N.C."/>
            <person name="Klenk H.P."/>
        </authorList>
    </citation>
    <scope>NUCLEOTIDE SEQUENCE [LARGE SCALE GENOMIC DNA]</scope>
    <source>
        <strain evidence="19">DSM 44728 / CIP 108903 / NRRL B-16338 / NBRC 102104 / LLR-40K-21</strain>
    </source>
</reference>
<evidence type="ECO:0000256" key="12">
    <source>
        <dbReference type="ARBA" id="ARBA00022833"/>
    </source>
</evidence>
<comment type="similarity">
    <text evidence="4">Belongs to the MGMT family.</text>
</comment>
<organism evidence="18 19">
    <name type="scientific">Stackebrandtia nassauensis (strain DSM 44728 / CIP 108903 / NRRL B-16338 / NBRC 102104 / LLR-40K-21)</name>
    <dbReference type="NCBI Taxonomy" id="446470"/>
    <lineage>
        <taxon>Bacteria</taxon>
        <taxon>Bacillati</taxon>
        <taxon>Actinomycetota</taxon>
        <taxon>Actinomycetes</taxon>
        <taxon>Glycomycetales</taxon>
        <taxon>Glycomycetaceae</taxon>
        <taxon>Stackebrandtia</taxon>
    </lineage>
</organism>
<keyword evidence="8 18" id="KW-0489">Methyltransferase</keyword>
<keyword evidence="19" id="KW-1185">Reference proteome</keyword>
<keyword evidence="9 18" id="KW-0808">Transferase</keyword>
<evidence type="ECO:0000256" key="14">
    <source>
        <dbReference type="ARBA" id="ARBA00023204"/>
    </source>
</evidence>
<dbReference type="InterPro" id="IPR036217">
    <property type="entry name" value="MethylDNA_cys_MeTrfase_DNAb"/>
</dbReference>
<dbReference type="GO" id="GO:0046872">
    <property type="term" value="F:metal ion binding"/>
    <property type="evidence" value="ECO:0007669"/>
    <property type="project" value="UniProtKB-KW"/>
</dbReference>
<evidence type="ECO:0000259" key="16">
    <source>
        <dbReference type="Pfam" id="PF01035"/>
    </source>
</evidence>
<evidence type="ECO:0000313" key="18">
    <source>
        <dbReference type="EMBL" id="ADD42346.1"/>
    </source>
</evidence>
<evidence type="ECO:0000259" key="17">
    <source>
        <dbReference type="Pfam" id="PF02870"/>
    </source>
</evidence>
<dbReference type="AlphaFoldDB" id="D3Q775"/>
<dbReference type="GO" id="GO:0006281">
    <property type="term" value="P:DNA repair"/>
    <property type="evidence" value="ECO:0007669"/>
    <property type="project" value="UniProtKB-KW"/>
</dbReference>
<comment type="catalytic activity">
    <reaction evidence="15">
        <text>a 6-O-methyl-2'-deoxyguanosine in DNA + L-cysteinyl-[protein] = S-methyl-L-cysteinyl-[protein] + a 2'-deoxyguanosine in DNA</text>
        <dbReference type="Rhea" id="RHEA:24000"/>
        <dbReference type="Rhea" id="RHEA-COMP:10131"/>
        <dbReference type="Rhea" id="RHEA-COMP:10132"/>
        <dbReference type="Rhea" id="RHEA-COMP:11367"/>
        <dbReference type="Rhea" id="RHEA-COMP:11368"/>
        <dbReference type="ChEBI" id="CHEBI:29950"/>
        <dbReference type="ChEBI" id="CHEBI:82612"/>
        <dbReference type="ChEBI" id="CHEBI:85445"/>
        <dbReference type="ChEBI" id="CHEBI:85448"/>
        <dbReference type="EC" id="2.1.1.63"/>
    </reaction>
</comment>
<keyword evidence="13" id="KW-0238">DNA-binding</keyword>
<dbReference type="HOGENOM" id="CLU_000445_52_2_11"/>
<evidence type="ECO:0000256" key="5">
    <source>
        <dbReference type="ARBA" id="ARBA00011918"/>
    </source>
</evidence>
<dbReference type="NCBIfam" id="TIGR00589">
    <property type="entry name" value="ogt"/>
    <property type="match status" value="1"/>
</dbReference>
<evidence type="ECO:0000256" key="15">
    <source>
        <dbReference type="ARBA" id="ARBA00049348"/>
    </source>
</evidence>
<evidence type="ECO:0000256" key="10">
    <source>
        <dbReference type="ARBA" id="ARBA00022723"/>
    </source>
</evidence>
<dbReference type="GO" id="GO:0003908">
    <property type="term" value="F:methylated-DNA-[protein]-cysteine S-methyltransferase activity"/>
    <property type="evidence" value="ECO:0007669"/>
    <property type="project" value="UniProtKB-EC"/>
</dbReference>
<evidence type="ECO:0000256" key="9">
    <source>
        <dbReference type="ARBA" id="ARBA00022679"/>
    </source>
</evidence>
<evidence type="ECO:0000256" key="3">
    <source>
        <dbReference type="ARBA" id="ARBA00003317"/>
    </source>
</evidence>
<keyword evidence="14" id="KW-0234">DNA repair</keyword>
<keyword evidence="7" id="KW-0597">Phosphoprotein</keyword>
<evidence type="ECO:0000256" key="1">
    <source>
        <dbReference type="ARBA" id="ARBA00001286"/>
    </source>
</evidence>
<comment type="cofactor">
    <cofactor evidence="2">
        <name>Zn(2+)</name>
        <dbReference type="ChEBI" id="CHEBI:29105"/>
    </cofactor>
</comment>
<proteinExistence type="inferred from homology"/>
<accession>D3Q775</accession>
<dbReference type="SUPFAM" id="SSF53155">
    <property type="entry name" value="Methylated DNA-protein cysteine methyltransferase domain"/>
    <property type="match status" value="1"/>
</dbReference>
<evidence type="ECO:0000256" key="6">
    <source>
        <dbReference type="ARBA" id="ARBA00015377"/>
    </source>
</evidence>
<dbReference type="PANTHER" id="PTHR46460:SF1">
    <property type="entry name" value="METHYLATED-DNA--PROTEIN-CYSTEINE METHYLTRANSFERASE"/>
    <property type="match status" value="1"/>
</dbReference>
<keyword evidence="10" id="KW-0479">Metal-binding</keyword>
<dbReference type="Pfam" id="PF02870">
    <property type="entry name" value="Methyltransf_1N"/>
    <property type="match status" value="1"/>
</dbReference>
<dbReference type="InterPro" id="IPR001497">
    <property type="entry name" value="MethylDNA_cys_MeTrfase_AS"/>
</dbReference>
<dbReference type="FunFam" id="1.10.10.10:FF:000214">
    <property type="entry name" value="Methylated-DNA--protein-cysteine methyltransferase"/>
    <property type="match status" value="1"/>
</dbReference>
<protein>
    <recommendedName>
        <fullName evidence="6">Methylated-DNA--protein-cysteine methyltransferase</fullName>
        <ecNumber evidence="5">2.1.1.63</ecNumber>
    </recommendedName>
</protein>
<evidence type="ECO:0000256" key="4">
    <source>
        <dbReference type="ARBA" id="ARBA00008711"/>
    </source>
</evidence>
<evidence type="ECO:0000256" key="8">
    <source>
        <dbReference type="ARBA" id="ARBA00022603"/>
    </source>
</evidence>
<dbReference type="PROSITE" id="PS00374">
    <property type="entry name" value="MGMT"/>
    <property type="match status" value="1"/>
</dbReference>
<dbReference type="GO" id="GO:0003677">
    <property type="term" value="F:DNA binding"/>
    <property type="evidence" value="ECO:0007669"/>
    <property type="project" value="UniProtKB-KW"/>
</dbReference>
<comment type="catalytic activity">
    <reaction evidence="1">
        <text>a 4-O-methyl-thymidine in DNA + L-cysteinyl-[protein] = a thymidine in DNA + S-methyl-L-cysteinyl-[protein]</text>
        <dbReference type="Rhea" id="RHEA:53428"/>
        <dbReference type="Rhea" id="RHEA-COMP:10131"/>
        <dbReference type="Rhea" id="RHEA-COMP:10132"/>
        <dbReference type="Rhea" id="RHEA-COMP:13555"/>
        <dbReference type="Rhea" id="RHEA-COMP:13556"/>
        <dbReference type="ChEBI" id="CHEBI:29950"/>
        <dbReference type="ChEBI" id="CHEBI:82612"/>
        <dbReference type="ChEBI" id="CHEBI:137386"/>
        <dbReference type="ChEBI" id="CHEBI:137387"/>
        <dbReference type="EC" id="2.1.1.63"/>
    </reaction>
</comment>
<dbReference type="STRING" id="446470.Snas_2669"/>
<comment type="function">
    <text evidence="3">Involved in the cellular defense against the biological effects of O6-methylguanine (O6-MeG) and O4-methylthymine (O4-MeT) in DNA. Repairs the methylated nucleobase in DNA by stoichiometrically transferring the methyl group to a cysteine residue in the enzyme. This is a suicide reaction: the enzyme is irreversibly inactivated.</text>
</comment>
<dbReference type="InterPro" id="IPR036388">
    <property type="entry name" value="WH-like_DNA-bd_sf"/>
</dbReference>
<gene>
    <name evidence="18" type="ordered locus">Snas_2669</name>
</gene>
<dbReference type="Gene3D" id="3.30.160.70">
    <property type="entry name" value="Methylated DNA-protein cysteine methyltransferase domain"/>
    <property type="match status" value="1"/>
</dbReference>
<evidence type="ECO:0000313" key="19">
    <source>
        <dbReference type="Proteomes" id="UP000000844"/>
    </source>
</evidence>
<dbReference type="Gene3D" id="1.10.10.10">
    <property type="entry name" value="Winged helix-like DNA-binding domain superfamily/Winged helix DNA-binding domain"/>
    <property type="match status" value="1"/>
</dbReference>
<evidence type="ECO:0000256" key="2">
    <source>
        <dbReference type="ARBA" id="ARBA00001947"/>
    </source>
</evidence>
<keyword evidence="12" id="KW-0862">Zinc</keyword>
<dbReference type="PANTHER" id="PTHR46460">
    <property type="entry name" value="METHYLATED-DNA--PROTEIN-CYSTEINE METHYLTRANSFERASE"/>
    <property type="match status" value="1"/>
</dbReference>
<dbReference type="InterPro" id="IPR008332">
    <property type="entry name" value="MethylG_MeTrfase_N"/>
</dbReference>
<feature type="domain" description="Methylated-DNA-[protein]-cysteine S-methyltransferase DNA binding" evidence="16">
    <location>
        <begin position="83"/>
        <end position="157"/>
    </location>
</feature>
<dbReference type="EC" id="2.1.1.63" evidence="5"/>
<dbReference type="InterPro" id="IPR036631">
    <property type="entry name" value="MGMT_N_sf"/>
</dbReference>
<dbReference type="KEGG" id="sna:Snas_2669"/>
<dbReference type="eggNOG" id="COG0350">
    <property type="taxonomic scope" value="Bacteria"/>
</dbReference>
<keyword evidence="11" id="KW-0227">DNA damage</keyword>
<dbReference type="OrthoDB" id="9802228at2"/>
<dbReference type="GO" id="GO:0032259">
    <property type="term" value="P:methylation"/>
    <property type="evidence" value="ECO:0007669"/>
    <property type="project" value="UniProtKB-KW"/>
</dbReference>
<dbReference type="Proteomes" id="UP000000844">
    <property type="component" value="Chromosome"/>
</dbReference>
<dbReference type="CDD" id="cd06445">
    <property type="entry name" value="ATase"/>
    <property type="match status" value="1"/>
</dbReference>
<sequence length="165" mass="17267">MASVNVNTPIGPLWFAASEVGLRRVSFGEGEVVAGSVGARELLGVVRGQLEEYFGGGRRVFEVPLDWGLSEGWALEVRRVLWEKVGYGDTVSYGELAALAGRPDGARAVGGIMAGNPIPVVVPCHRVIAADGGIGGFAGSGGTQVETKRRLLTMEGAMPPTLFDL</sequence>
<dbReference type="Pfam" id="PF01035">
    <property type="entry name" value="DNA_binding_1"/>
    <property type="match status" value="1"/>
</dbReference>
<dbReference type="InterPro" id="IPR014048">
    <property type="entry name" value="MethylDNA_cys_MeTrfase_DNA-bd"/>
</dbReference>
<evidence type="ECO:0000256" key="11">
    <source>
        <dbReference type="ARBA" id="ARBA00022763"/>
    </source>
</evidence>